<evidence type="ECO:0000313" key="2">
    <source>
        <dbReference type="EMBL" id="GGC02129.1"/>
    </source>
</evidence>
<keyword evidence="3" id="KW-1185">Reference proteome</keyword>
<evidence type="ECO:0008006" key="4">
    <source>
        <dbReference type="Google" id="ProtNLM"/>
    </source>
</evidence>
<keyword evidence="1" id="KW-0472">Membrane</keyword>
<dbReference type="RefSeq" id="WP_188395026.1">
    <property type="nucleotide sequence ID" value="NZ_BMCG01000002.1"/>
</dbReference>
<dbReference type="PANTHER" id="PTHR37304:SF1">
    <property type="entry name" value="MEMBRANE PROTEIN"/>
    <property type="match status" value="1"/>
</dbReference>
<organism evidence="2 3">
    <name type="scientific">Oxalicibacterium flavum</name>
    <dbReference type="NCBI Taxonomy" id="179467"/>
    <lineage>
        <taxon>Bacteria</taxon>
        <taxon>Pseudomonadati</taxon>
        <taxon>Pseudomonadota</taxon>
        <taxon>Betaproteobacteria</taxon>
        <taxon>Burkholderiales</taxon>
        <taxon>Oxalobacteraceae</taxon>
        <taxon>Oxalicibacterium</taxon>
    </lineage>
</organism>
<evidence type="ECO:0000256" key="1">
    <source>
        <dbReference type="SAM" id="Phobius"/>
    </source>
</evidence>
<dbReference type="Proteomes" id="UP000620266">
    <property type="component" value="Unassembled WGS sequence"/>
</dbReference>
<protein>
    <recommendedName>
        <fullName evidence="4">DUF378 domain-containing protein</fullName>
    </recommendedName>
</protein>
<accession>A0A8J2UPP5</accession>
<dbReference type="AlphaFoldDB" id="A0A8J2UPP5"/>
<dbReference type="Pfam" id="PF04070">
    <property type="entry name" value="DUF378"/>
    <property type="match status" value="1"/>
</dbReference>
<name>A0A8J2UPP5_9BURK</name>
<reference evidence="2" key="2">
    <citation type="submission" date="2020-09" db="EMBL/GenBank/DDBJ databases">
        <authorList>
            <person name="Sun Q."/>
            <person name="Sedlacek I."/>
        </authorList>
    </citation>
    <scope>NUCLEOTIDE SEQUENCE</scope>
    <source>
        <strain evidence="2">CCM 7086</strain>
    </source>
</reference>
<feature type="transmembrane region" description="Helical" evidence="1">
    <location>
        <begin position="28"/>
        <end position="47"/>
    </location>
</feature>
<gene>
    <name evidence="2" type="ORF">GCM10007205_09210</name>
</gene>
<reference evidence="2" key="1">
    <citation type="journal article" date="2014" name="Int. J. Syst. Evol. Microbiol.">
        <title>Complete genome sequence of Corynebacterium casei LMG S-19264T (=DSM 44701T), isolated from a smear-ripened cheese.</title>
        <authorList>
            <consortium name="US DOE Joint Genome Institute (JGI-PGF)"/>
            <person name="Walter F."/>
            <person name="Albersmeier A."/>
            <person name="Kalinowski J."/>
            <person name="Ruckert C."/>
        </authorList>
    </citation>
    <scope>NUCLEOTIDE SEQUENCE</scope>
    <source>
        <strain evidence="2">CCM 7086</strain>
    </source>
</reference>
<keyword evidence="1" id="KW-0812">Transmembrane</keyword>
<feature type="transmembrane region" description="Helical" evidence="1">
    <location>
        <begin position="67"/>
        <end position="85"/>
    </location>
</feature>
<evidence type="ECO:0000313" key="3">
    <source>
        <dbReference type="Proteomes" id="UP000620266"/>
    </source>
</evidence>
<proteinExistence type="predicted"/>
<dbReference type="InterPro" id="IPR007211">
    <property type="entry name" value="DUF378"/>
</dbReference>
<keyword evidence="1" id="KW-1133">Transmembrane helix</keyword>
<dbReference type="EMBL" id="BMCG01000002">
    <property type="protein sequence ID" value="GGC02129.1"/>
    <property type="molecule type" value="Genomic_DNA"/>
</dbReference>
<dbReference type="PANTHER" id="PTHR37304">
    <property type="entry name" value="MEMBRANE PROTEIN-RELATED"/>
    <property type="match status" value="1"/>
</dbReference>
<comment type="caution">
    <text evidence="2">The sequence shown here is derived from an EMBL/GenBank/DDBJ whole genome shotgun (WGS) entry which is preliminary data.</text>
</comment>
<sequence length="96" mass="10200">MAAIDTPMVERRHLADRRAGGSSRSLNAVDWIAMVLLIVGGINWGLIGLMNIDLVAVLLGEATVASRVVYMAVGLSGLYAIYTCIRLSSRSGKLPA</sequence>